<keyword evidence="3" id="KW-1185">Reference proteome</keyword>
<reference evidence="2 3" key="1">
    <citation type="submission" date="2015-12" db="EMBL/GenBank/DDBJ databases">
        <title>Haloprofundus marisrubri gen. nov., sp. nov., an extremely halophilic archaeon isolated from the Discovery deep brine-seawater interface in the Red Sea.</title>
        <authorList>
            <person name="Zhang G."/>
            <person name="Stingl U."/>
            <person name="Rashid M."/>
        </authorList>
    </citation>
    <scope>NUCLEOTIDE SEQUENCE [LARGE SCALE GENOMIC DNA]</scope>
    <source>
        <strain evidence="2 3">SB9</strain>
    </source>
</reference>
<organism evidence="2 3">
    <name type="scientific">Haloprofundus marisrubri</name>
    <dbReference type="NCBI Taxonomy" id="1514971"/>
    <lineage>
        <taxon>Archaea</taxon>
        <taxon>Methanobacteriati</taxon>
        <taxon>Methanobacteriota</taxon>
        <taxon>Stenosarchaea group</taxon>
        <taxon>Halobacteria</taxon>
        <taxon>Halobacteriales</taxon>
        <taxon>Haloferacaceae</taxon>
        <taxon>Haloprofundus</taxon>
    </lineage>
</organism>
<comment type="caution">
    <text evidence="2">The sequence shown here is derived from an EMBL/GenBank/DDBJ whole genome shotgun (WGS) entry which is preliminary data.</text>
</comment>
<dbReference type="EMBL" id="LOPU01000017">
    <property type="protein sequence ID" value="KTG10662.1"/>
    <property type="molecule type" value="Genomic_DNA"/>
</dbReference>
<proteinExistence type="predicted"/>
<evidence type="ECO:0000313" key="2">
    <source>
        <dbReference type="EMBL" id="KTG10662.1"/>
    </source>
</evidence>
<feature type="transmembrane region" description="Helical" evidence="1">
    <location>
        <begin position="34"/>
        <end position="51"/>
    </location>
</feature>
<keyword evidence="1" id="KW-0472">Membrane</keyword>
<feature type="transmembrane region" description="Helical" evidence="1">
    <location>
        <begin position="116"/>
        <end position="137"/>
    </location>
</feature>
<gene>
    <name evidence="2" type="ORF">AUR64_08030</name>
</gene>
<feature type="transmembrane region" description="Helical" evidence="1">
    <location>
        <begin position="9"/>
        <end position="28"/>
    </location>
</feature>
<feature type="transmembrane region" description="Helical" evidence="1">
    <location>
        <begin position="80"/>
        <end position="95"/>
    </location>
</feature>
<dbReference type="InterPro" id="IPR055941">
    <property type="entry name" value="DUF7519"/>
</dbReference>
<dbReference type="STRING" id="1514971.AUR64_08030"/>
<sequence length="165" mass="15972">MSEITRKPALLSVSLSIVGAGICLVVAAVSSSTALAAAAIGVVVLGIGLVAGGRRAVTAGGVALFAAVVFGGLAGSGPELLLVGLLAAVFAWDVGENAIGIGEQLGRETDTARAELVHAASTLVVGVVATVLGYGAYRAAGGGQPVTALVFLLLGVVALVAALRD</sequence>
<accession>A0A0W1RBB9</accession>
<protein>
    <submittedName>
        <fullName evidence="2">Uncharacterized protein</fullName>
    </submittedName>
</protein>
<evidence type="ECO:0000256" key="1">
    <source>
        <dbReference type="SAM" id="Phobius"/>
    </source>
</evidence>
<dbReference type="Proteomes" id="UP000054387">
    <property type="component" value="Unassembled WGS sequence"/>
</dbReference>
<feature type="transmembrane region" description="Helical" evidence="1">
    <location>
        <begin position="56"/>
        <end position="74"/>
    </location>
</feature>
<dbReference type="RefSeq" id="WP_058580986.1">
    <property type="nucleotide sequence ID" value="NZ_LOPU01000017.1"/>
</dbReference>
<keyword evidence="1" id="KW-0812">Transmembrane</keyword>
<feature type="transmembrane region" description="Helical" evidence="1">
    <location>
        <begin position="143"/>
        <end position="163"/>
    </location>
</feature>
<dbReference type="Pfam" id="PF24363">
    <property type="entry name" value="DUF7519"/>
    <property type="match status" value="1"/>
</dbReference>
<dbReference type="AlphaFoldDB" id="A0A0W1RBB9"/>
<name>A0A0W1RBB9_9EURY</name>
<keyword evidence="1" id="KW-1133">Transmembrane helix</keyword>
<evidence type="ECO:0000313" key="3">
    <source>
        <dbReference type="Proteomes" id="UP000054387"/>
    </source>
</evidence>